<feature type="domain" description="FAD-binding PCMH-type" evidence="6">
    <location>
        <begin position="45"/>
        <end position="215"/>
    </location>
</feature>
<dbReference type="Gene3D" id="3.30.465.10">
    <property type="match status" value="1"/>
</dbReference>
<sequence length="470" mass="49968">MSIDTAKGILGDATIAELEAGLRGTVVRPDDADYDRARAVWNGSHDKHPALIVRCAGTADVIRAVEFARSQDLLVAVRGGSHSIAGFSTCDDGIVIDLSCMKGAVVDPVRRRVVAQAGMTWGDLDHETQAFGLAVTGGLVSTTGISGFTLGGGVGWLLRRHGLASDNLTAAEVVTADGRVVRADAREHPELFWALRGGGGNFGVVTSLEYQLHPVGPQILGGLIVYPLEQARRVVTGWRDLIGGMPDELTTLVNLMTAPPLPFLPEEVHGTRVAVVLGMYAGDPAAGEAAVAPLRALGTPVADLMGPMPYTGMQSMIDPLWAAGAQNYFTSAFVEPSDAALDAVLRRHLTTPTPNSELHLHQLGGAFARMPADATAFSQRDAGVLCNVIARSPDATDFDSHIAWARSTREEIARHGRGAMYVNFTGDAAEDKVRASYPDAVHRRLVSVKDTYDPANVFRLNQNIRPSQAS</sequence>
<organism evidence="7 8">
    <name type="scientific">Streptomyces sp. 900105245</name>
    <dbReference type="NCBI Taxonomy" id="3154379"/>
    <lineage>
        <taxon>Bacteria</taxon>
        <taxon>Bacillati</taxon>
        <taxon>Actinomycetota</taxon>
        <taxon>Actinomycetes</taxon>
        <taxon>Kitasatosporales</taxon>
        <taxon>Streptomycetaceae</taxon>
        <taxon>Streptomyces</taxon>
    </lineage>
</organism>
<comment type="similarity">
    <text evidence="2">Belongs to the oxygen-dependent FAD-linked oxidoreductase family.</text>
</comment>
<dbReference type="InterPro" id="IPR050416">
    <property type="entry name" value="FAD-linked_Oxidoreductase"/>
</dbReference>
<dbReference type="InterPro" id="IPR016167">
    <property type="entry name" value="FAD-bd_PCMH_sub1"/>
</dbReference>
<evidence type="ECO:0000256" key="4">
    <source>
        <dbReference type="ARBA" id="ARBA00022827"/>
    </source>
</evidence>
<comment type="caution">
    <text evidence="7">The sequence shown here is derived from an EMBL/GenBank/DDBJ whole genome shotgun (WGS) entry which is preliminary data.</text>
</comment>
<dbReference type="SUPFAM" id="SSF56176">
    <property type="entry name" value="FAD-binding/transporter-associated domain-like"/>
    <property type="match status" value="1"/>
</dbReference>
<evidence type="ECO:0000313" key="7">
    <source>
        <dbReference type="EMBL" id="MER6427543.1"/>
    </source>
</evidence>
<evidence type="ECO:0000256" key="5">
    <source>
        <dbReference type="ARBA" id="ARBA00023002"/>
    </source>
</evidence>
<proteinExistence type="inferred from homology"/>
<evidence type="ECO:0000259" key="6">
    <source>
        <dbReference type="PROSITE" id="PS51387"/>
    </source>
</evidence>
<evidence type="ECO:0000256" key="2">
    <source>
        <dbReference type="ARBA" id="ARBA00005466"/>
    </source>
</evidence>
<evidence type="ECO:0000256" key="1">
    <source>
        <dbReference type="ARBA" id="ARBA00001974"/>
    </source>
</evidence>
<dbReference type="PROSITE" id="PS51387">
    <property type="entry name" value="FAD_PCMH"/>
    <property type="match status" value="1"/>
</dbReference>
<dbReference type="InterPro" id="IPR006094">
    <property type="entry name" value="Oxid_FAD_bind_N"/>
</dbReference>
<reference evidence="7 8" key="1">
    <citation type="submission" date="2024-06" db="EMBL/GenBank/DDBJ databases">
        <title>The Natural Products Discovery Center: Release of the First 8490 Sequenced Strains for Exploring Actinobacteria Biosynthetic Diversity.</title>
        <authorList>
            <person name="Kalkreuter E."/>
            <person name="Kautsar S.A."/>
            <person name="Yang D."/>
            <person name="Bader C.D."/>
            <person name="Teijaro C.N."/>
            <person name="Fluegel L."/>
            <person name="Davis C.M."/>
            <person name="Simpson J.R."/>
            <person name="Lauterbach L."/>
            <person name="Steele A.D."/>
            <person name="Gui C."/>
            <person name="Meng S."/>
            <person name="Li G."/>
            <person name="Viehrig K."/>
            <person name="Ye F."/>
            <person name="Su P."/>
            <person name="Kiefer A.F."/>
            <person name="Nichols A."/>
            <person name="Cepeda A.J."/>
            <person name="Yan W."/>
            <person name="Fan B."/>
            <person name="Jiang Y."/>
            <person name="Adhikari A."/>
            <person name="Zheng C.-J."/>
            <person name="Schuster L."/>
            <person name="Cowan T.M."/>
            <person name="Smanski M.J."/>
            <person name="Chevrette M.G."/>
            <person name="De Carvalho L.P.S."/>
            <person name="Shen B."/>
        </authorList>
    </citation>
    <scope>NUCLEOTIDE SEQUENCE [LARGE SCALE GENOMIC DNA]</scope>
    <source>
        <strain evidence="7 8">NPDC001166</strain>
    </source>
</reference>
<dbReference type="Gene3D" id="3.30.43.10">
    <property type="entry name" value="Uridine Diphospho-n-acetylenolpyruvylglucosamine Reductase, domain 2"/>
    <property type="match status" value="1"/>
</dbReference>
<dbReference type="Pfam" id="PF01565">
    <property type="entry name" value="FAD_binding_4"/>
    <property type="match status" value="1"/>
</dbReference>
<evidence type="ECO:0000256" key="3">
    <source>
        <dbReference type="ARBA" id="ARBA00022630"/>
    </source>
</evidence>
<dbReference type="Gene3D" id="3.40.462.20">
    <property type="match status" value="1"/>
</dbReference>
<dbReference type="EMBL" id="JBEPAZ010000004">
    <property type="protein sequence ID" value="MER6427543.1"/>
    <property type="molecule type" value="Genomic_DNA"/>
</dbReference>
<dbReference type="InterPro" id="IPR016166">
    <property type="entry name" value="FAD-bd_PCMH"/>
</dbReference>
<dbReference type="RefSeq" id="WP_352063045.1">
    <property type="nucleotide sequence ID" value="NZ_JBEPAZ010000004.1"/>
</dbReference>
<dbReference type="Proteomes" id="UP001470023">
    <property type="component" value="Unassembled WGS sequence"/>
</dbReference>
<evidence type="ECO:0000313" key="8">
    <source>
        <dbReference type="Proteomes" id="UP001470023"/>
    </source>
</evidence>
<dbReference type="PANTHER" id="PTHR42973:SF39">
    <property type="entry name" value="FAD-BINDING PCMH-TYPE DOMAIN-CONTAINING PROTEIN"/>
    <property type="match status" value="1"/>
</dbReference>
<comment type="cofactor">
    <cofactor evidence="1">
        <name>FAD</name>
        <dbReference type="ChEBI" id="CHEBI:57692"/>
    </cofactor>
</comment>
<accession>A0ABV1U1G2</accession>
<keyword evidence="3" id="KW-0285">Flavoprotein</keyword>
<dbReference type="InterPro" id="IPR012951">
    <property type="entry name" value="BBE"/>
</dbReference>
<dbReference type="InterPro" id="IPR016169">
    <property type="entry name" value="FAD-bd_PCMH_sub2"/>
</dbReference>
<gene>
    <name evidence="7" type="ORF">ABT272_07320</name>
</gene>
<name>A0ABV1U1G2_9ACTN</name>
<dbReference type="Pfam" id="PF08031">
    <property type="entry name" value="BBE"/>
    <property type="match status" value="1"/>
</dbReference>
<keyword evidence="8" id="KW-1185">Reference proteome</keyword>
<keyword evidence="4" id="KW-0274">FAD</keyword>
<dbReference type="InterPro" id="IPR036318">
    <property type="entry name" value="FAD-bd_PCMH-like_sf"/>
</dbReference>
<keyword evidence="5" id="KW-0560">Oxidoreductase</keyword>
<protein>
    <submittedName>
        <fullName evidence="7">FAD-binding oxidoreductase</fullName>
    </submittedName>
</protein>
<dbReference type="PANTHER" id="PTHR42973">
    <property type="entry name" value="BINDING OXIDOREDUCTASE, PUTATIVE (AFU_ORTHOLOGUE AFUA_1G17690)-RELATED"/>
    <property type="match status" value="1"/>
</dbReference>